<gene>
    <name evidence="1" type="ORF">FPE01S_01_13410</name>
</gene>
<sequence>MMTKKQILDGLKVLEGLRNTKIQLMELGMDPSEMFLPAIGFIESLVLDNYKDHPQAPALRTMIVNWAGTHDLLVENIELLRRTQVN</sequence>
<dbReference type="AlphaFoldDB" id="A0A0E9MX57"/>
<dbReference type="Proteomes" id="UP000033121">
    <property type="component" value="Unassembled WGS sequence"/>
</dbReference>
<protein>
    <submittedName>
        <fullName evidence="1">Uncharacterized protein</fullName>
    </submittedName>
</protein>
<name>A0A0E9MX57_9BACT</name>
<evidence type="ECO:0000313" key="1">
    <source>
        <dbReference type="EMBL" id="GAO42327.1"/>
    </source>
</evidence>
<comment type="caution">
    <text evidence="1">The sequence shown here is derived from an EMBL/GenBank/DDBJ whole genome shotgun (WGS) entry which is preliminary data.</text>
</comment>
<dbReference type="EMBL" id="BBWV01000001">
    <property type="protein sequence ID" value="GAO42327.1"/>
    <property type="molecule type" value="Genomic_DNA"/>
</dbReference>
<evidence type="ECO:0000313" key="2">
    <source>
        <dbReference type="Proteomes" id="UP000033121"/>
    </source>
</evidence>
<keyword evidence="2" id="KW-1185">Reference proteome</keyword>
<reference evidence="1 2" key="1">
    <citation type="submission" date="2015-04" db="EMBL/GenBank/DDBJ databases">
        <title>Whole genome shotgun sequence of Flavihumibacter petaseus NBRC 106054.</title>
        <authorList>
            <person name="Miyazawa S."/>
            <person name="Hosoyama A."/>
            <person name="Hashimoto M."/>
            <person name="Noguchi M."/>
            <person name="Tsuchikane K."/>
            <person name="Ohji S."/>
            <person name="Yamazoe A."/>
            <person name="Ichikawa N."/>
            <person name="Kimura A."/>
            <person name="Fujita N."/>
        </authorList>
    </citation>
    <scope>NUCLEOTIDE SEQUENCE [LARGE SCALE GENOMIC DNA]</scope>
    <source>
        <strain evidence="1 2">NBRC 106054</strain>
    </source>
</reference>
<proteinExistence type="predicted"/>
<dbReference type="STRING" id="1220578.FPE01S_01_13410"/>
<accession>A0A0E9MX57</accession>
<organism evidence="1 2">
    <name type="scientific">Flavihumibacter petaseus NBRC 106054</name>
    <dbReference type="NCBI Taxonomy" id="1220578"/>
    <lineage>
        <taxon>Bacteria</taxon>
        <taxon>Pseudomonadati</taxon>
        <taxon>Bacteroidota</taxon>
        <taxon>Chitinophagia</taxon>
        <taxon>Chitinophagales</taxon>
        <taxon>Chitinophagaceae</taxon>
        <taxon>Flavihumibacter</taxon>
    </lineage>
</organism>